<evidence type="ECO:0000313" key="1">
    <source>
        <dbReference type="EMBL" id="KDR65283.1"/>
    </source>
</evidence>
<sequence length="129" mass="14593">MTQSGEDDDAENHPYSYARVLGIFHVDVKHRGPQIKSLQTHCMDLLWMRWFEIDKTYAAVWNARRLHHIRFVNSNSPTAFGFLDLSDVICGSHLIPTFAHGATARLLGPQLLEGLMTKILRIGTGISFT</sequence>
<reference evidence="2" key="1">
    <citation type="journal article" date="2014" name="Proc. Natl. Acad. Sci. U.S.A.">
        <title>Extensive sampling of basidiomycete genomes demonstrates inadequacy of the white-rot/brown-rot paradigm for wood decay fungi.</title>
        <authorList>
            <person name="Riley R."/>
            <person name="Salamov A.A."/>
            <person name="Brown D.W."/>
            <person name="Nagy L.G."/>
            <person name="Floudas D."/>
            <person name="Held B.W."/>
            <person name="Levasseur A."/>
            <person name="Lombard V."/>
            <person name="Morin E."/>
            <person name="Otillar R."/>
            <person name="Lindquist E.A."/>
            <person name="Sun H."/>
            <person name="LaButti K.M."/>
            <person name="Schmutz J."/>
            <person name="Jabbour D."/>
            <person name="Luo H."/>
            <person name="Baker S.E."/>
            <person name="Pisabarro A.G."/>
            <person name="Walton J.D."/>
            <person name="Blanchette R.A."/>
            <person name="Henrissat B."/>
            <person name="Martin F."/>
            <person name="Cullen D."/>
            <person name="Hibbett D.S."/>
            <person name="Grigoriev I.V."/>
        </authorList>
    </citation>
    <scope>NUCLEOTIDE SEQUENCE [LARGE SCALE GENOMIC DNA]</scope>
    <source>
        <strain evidence="2">CBS 339.88</strain>
    </source>
</reference>
<dbReference type="OrthoDB" id="3183767at2759"/>
<gene>
    <name evidence="1" type="ORF">GALMADRAFT_82046</name>
</gene>
<organism evidence="1 2">
    <name type="scientific">Galerina marginata (strain CBS 339.88)</name>
    <dbReference type="NCBI Taxonomy" id="685588"/>
    <lineage>
        <taxon>Eukaryota</taxon>
        <taxon>Fungi</taxon>
        <taxon>Dikarya</taxon>
        <taxon>Basidiomycota</taxon>
        <taxon>Agaricomycotina</taxon>
        <taxon>Agaricomycetes</taxon>
        <taxon>Agaricomycetidae</taxon>
        <taxon>Agaricales</taxon>
        <taxon>Agaricineae</taxon>
        <taxon>Strophariaceae</taxon>
        <taxon>Galerina</taxon>
    </lineage>
</organism>
<dbReference type="STRING" id="685588.A0A067SES8"/>
<name>A0A067SES8_GALM3</name>
<proteinExistence type="predicted"/>
<keyword evidence="2" id="KW-1185">Reference proteome</keyword>
<protein>
    <submittedName>
        <fullName evidence="1">Uncharacterized protein</fullName>
    </submittedName>
</protein>
<dbReference type="Proteomes" id="UP000027222">
    <property type="component" value="Unassembled WGS sequence"/>
</dbReference>
<dbReference type="EMBL" id="KL142462">
    <property type="protein sequence ID" value="KDR65283.1"/>
    <property type="molecule type" value="Genomic_DNA"/>
</dbReference>
<dbReference type="AlphaFoldDB" id="A0A067SES8"/>
<evidence type="ECO:0000313" key="2">
    <source>
        <dbReference type="Proteomes" id="UP000027222"/>
    </source>
</evidence>
<accession>A0A067SES8</accession>
<dbReference type="HOGENOM" id="CLU_1948975_0_0_1"/>